<dbReference type="EMBL" id="CP104951">
    <property type="protein sequence ID" value="UYA94380.1"/>
    <property type="molecule type" value="Genomic_DNA"/>
</dbReference>
<evidence type="ECO:0000313" key="2">
    <source>
        <dbReference type="EMBL" id="MDR6047815.1"/>
    </source>
</evidence>
<dbReference type="GeneID" id="93248045"/>
<dbReference type="PATRIC" id="fig|562.7271.peg.5214"/>
<proteinExistence type="predicted"/>
<name>A0A0E3ZMF6_ECOLX</name>
<evidence type="ECO:0000313" key="4">
    <source>
        <dbReference type="Proteomes" id="UP001247581"/>
    </source>
</evidence>
<dbReference type="EMBL" id="CP009232">
    <property type="protein sequence ID" value="AKD26685.1"/>
    <property type="molecule type" value="Genomic_DNA"/>
</dbReference>
<reference evidence="2 4" key="3">
    <citation type="submission" date="2022-07" db="EMBL/GenBank/DDBJ databases">
        <title>The wastewater resistome of Residential Aged Care Facilities indicates a role of antimicrobial stewardship in reducing resistance.</title>
        <authorList>
            <person name="Sapula S."/>
            <person name="Hart B.J."/>
            <person name="Henrietta V."/>
            <person name="Amsalu A."/>
            <person name="Jon W."/>
            <person name="Siderius N."/>
            <person name="Nguyen L."/>
            <person name="Turnidge J."/>
            <person name="Gerber C."/>
        </authorList>
    </citation>
    <scope>NUCLEOTIDE SEQUENCE [LARGE SCALE GENOMIC DNA]</scope>
    <source>
        <strain evidence="2 4">ECA685</strain>
    </source>
</reference>
<geneLocation type="plasmid" evidence="3">
    <name>pEC32009-KPC2</name>
</geneLocation>
<reference evidence="1" key="2">
    <citation type="journal article" date="2015" name="Antimicrob. Agents Chemother.">
        <title>Complete nucleotide sequences of bla(CTX-M)-harboring IncF plasmids from community-associated Escherichia coli strains in the United States.</title>
        <authorList>
            <person name="Li J.J."/>
            <person name="Spychala C.N."/>
            <person name="Hu F."/>
            <person name="Sheng J.F."/>
            <person name="Doi Y."/>
        </authorList>
    </citation>
    <scope>NUCLEOTIDE SEQUENCE</scope>
    <source>
        <strain evidence="1">CA28</strain>
        <plasmid evidence="1">pCA28</plasmid>
    </source>
</reference>
<gene>
    <name evidence="3" type="ORF">KKS54_p00395</name>
    <name evidence="2" type="ORF">NQD80_18665</name>
</gene>
<dbReference type="AlphaFoldDB" id="A0A0E3ZMF6"/>
<dbReference type="RefSeq" id="WP_004883563.1">
    <property type="nucleotide sequence ID" value="NZ_AP022003.1"/>
</dbReference>
<sequence>MDSEEPPNVRVACSGDIDEVVRLMHDAAAWMSAKGTPAWDVARIDRTFAETFVLRSELLGIASENGIYGHSRFCNTDFDDKLACLNLSGV</sequence>
<keyword evidence="1" id="KW-0614">Plasmid</keyword>
<evidence type="ECO:0000313" key="3">
    <source>
        <dbReference type="EMBL" id="UYA94380.1"/>
    </source>
</evidence>
<protein>
    <submittedName>
        <fullName evidence="1">Uncharacterized protein</fullName>
    </submittedName>
</protein>
<accession>A0A0E3ZMF6</accession>
<dbReference type="Proteomes" id="UP001247581">
    <property type="component" value="Unassembled WGS sequence"/>
</dbReference>
<reference evidence="3" key="4">
    <citation type="submission" date="2022-09" db="EMBL/GenBank/DDBJ databases">
        <title>Emergence of IncN[pMLST15] plasmids harboring a novel non-Tn4401-elements driving KPC-2 carbapenem-resistance.</title>
        <authorList>
            <person name="Yao Y."/>
            <person name="Falgenhauer L."/>
            <person name="Falgenhauer J."/>
            <person name="Imirzalioglu C."/>
            <person name="Chakraborty T."/>
        </authorList>
    </citation>
    <scope>NUCLEOTIDE SEQUENCE</scope>
    <source>
        <strain evidence="3">NRZ-32009</strain>
        <plasmid evidence="3">pEC32009-KPC2</plasmid>
    </source>
</reference>
<evidence type="ECO:0000313" key="1">
    <source>
        <dbReference type="EMBL" id="AKD26685.1"/>
    </source>
</evidence>
<organism evidence="1">
    <name type="scientific">Escherichia coli</name>
    <dbReference type="NCBI Taxonomy" id="562"/>
    <lineage>
        <taxon>Bacteria</taxon>
        <taxon>Pseudomonadati</taxon>
        <taxon>Pseudomonadota</taxon>
        <taxon>Gammaproteobacteria</taxon>
        <taxon>Enterobacterales</taxon>
        <taxon>Enterobacteriaceae</taxon>
        <taxon>Escherichia</taxon>
    </lineage>
</organism>
<reference evidence="1" key="1">
    <citation type="submission" date="2014-08" db="EMBL/GenBank/DDBJ databases">
        <title>CTX-M-encoding plasmid pCA28 from community associated ESBL-producing E.coli.</title>
        <authorList>
            <person name="Li J."/>
            <person name="Doi Y."/>
        </authorList>
    </citation>
    <scope>NUCLEOTIDE SEQUENCE</scope>
    <source>
        <strain evidence="1">CA28</strain>
        <plasmid evidence="1">pCA28</plasmid>
    </source>
</reference>
<geneLocation type="plasmid" evidence="1">
    <name>pCA28</name>
</geneLocation>
<dbReference type="EMBL" id="JANIDP010000061">
    <property type="protein sequence ID" value="MDR6047815.1"/>
    <property type="molecule type" value="Genomic_DNA"/>
</dbReference>